<dbReference type="Pfam" id="PF01734">
    <property type="entry name" value="Patatin"/>
    <property type="match status" value="1"/>
</dbReference>
<keyword evidence="7" id="KW-1185">Reference proteome</keyword>
<dbReference type="RefSeq" id="WP_273935088.1">
    <property type="nucleotide sequence ID" value="NZ_CP097263.1"/>
</dbReference>
<dbReference type="InterPro" id="IPR016035">
    <property type="entry name" value="Acyl_Trfase/lysoPLipase"/>
</dbReference>
<sequence>MSDEVALVLSGGGASAAYFGAGVAQGLADVGLRPTVLSGTSAGGLNAGLLAAGLSPERLVDLWTSLQGHDVYKPRLDLWRLLRPAGLVRLPTSDLMGYALDSVGWTWLLDTAPARRTLSQALGGEVLRIRDGVRVVIAAVEECSGEVVHFTNSAPSGSGFTEVALTVDHLMAGAAAPILFPPVPIDGRSYVDAGMVANTPLTPALAYGPSTVVVVTSSCGRQSGVPASLGDALGLAFENVARFAVLRDYEHTRQLGELRPGTAPRLVLIEPADEFEVSGFARFDPEVARTVVAHGRDRARAALATVTSGGSA</sequence>
<keyword evidence="3 4" id="KW-0443">Lipid metabolism</keyword>
<feature type="active site" description="Proton acceptor" evidence="4">
    <location>
        <position position="192"/>
    </location>
</feature>
<evidence type="ECO:0000256" key="3">
    <source>
        <dbReference type="ARBA" id="ARBA00023098"/>
    </source>
</evidence>
<dbReference type="Proteomes" id="UP001589810">
    <property type="component" value="Unassembled WGS sequence"/>
</dbReference>
<dbReference type="Gene3D" id="3.40.1090.10">
    <property type="entry name" value="Cytosolic phospholipase A2 catalytic domain"/>
    <property type="match status" value="2"/>
</dbReference>
<comment type="caution">
    <text evidence="4">Lacks conserved residue(s) required for the propagation of feature annotation.</text>
</comment>
<evidence type="ECO:0000313" key="7">
    <source>
        <dbReference type="Proteomes" id="UP001589810"/>
    </source>
</evidence>
<accession>A0ABV6MXQ9</accession>
<evidence type="ECO:0000256" key="1">
    <source>
        <dbReference type="ARBA" id="ARBA00022801"/>
    </source>
</evidence>
<evidence type="ECO:0000313" key="6">
    <source>
        <dbReference type="EMBL" id="MFC0545088.1"/>
    </source>
</evidence>
<comment type="caution">
    <text evidence="6">The sequence shown here is derived from an EMBL/GenBank/DDBJ whole genome shotgun (WGS) entry which is preliminary data.</text>
</comment>
<keyword evidence="2 4" id="KW-0442">Lipid degradation</keyword>
<dbReference type="PANTHER" id="PTHR14226:SF57">
    <property type="entry name" value="BLR7027 PROTEIN"/>
    <property type="match status" value="1"/>
</dbReference>
<dbReference type="PROSITE" id="PS51635">
    <property type="entry name" value="PNPLA"/>
    <property type="match status" value="1"/>
</dbReference>
<reference evidence="6 7" key="1">
    <citation type="submission" date="2024-09" db="EMBL/GenBank/DDBJ databases">
        <authorList>
            <person name="Sun Q."/>
            <person name="Mori K."/>
        </authorList>
    </citation>
    <scope>NUCLEOTIDE SEQUENCE [LARGE SCALE GENOMIC DNA]</scope>
    <source>
        <strain evidence="6 7">TBRC 1432</strain>
    </source>
</reference>
<dbReference type="EMBL" id="JBHLUD010000009">
    <property type="protein sequence ID" value="MFC0545088.1"/>
    <property type="molecule type" value="Genomic_DNA"/>
</dbReference>
<name>A0ABV6MXQ9_9PSEU</name>
<feature type="short sequence motif" description="GXSXG" evidence="4">
    <location>
        <begin position="39"/>
        <end position="43"/>
    </location>
</feature>
<evidence type="ECO:0000259" key="5">
    <source>
        <dbReference type="PROSITE" id="PS51635"/>
    </source>
</evidence>
<dbReference type="InterPro" id="IPR050301">
    <property type="entry name" value="NTE"/>
</dbReference>
<proteinExistence type="predicted"/>
<organism evidence="6 7">
    <name type="scientific">Kutzneria chonburiensis</name>
    <dbReference type="NCBI Taxonomy" id="1483604"/>
    <lineage>
        <taxon>Bacteria</taxon>
        <taxon>Bacillati</taxon>
        <taxon>Actinomycetota</taxon>
        <taxon>Actinomycetes</taxon>
        <taxon>Pseudonocardiales</taxon>
        <taxon>Pseudonocardiaceae</taxon>
        <taxon>Kutzneria</taxon>
    </lineage>
</organism>
<dbReference type="SUPFAM" id="SSF52151">
    <property type="entry name" value="FabD/lysophospholipase-like"/>
    <property type="match status" value="1"/>
</dbReference>
<keyword evidence="1 4" id="KW-0378">Hydrolase</keyword>
<dbReference type="InterPro" id="IPR002641">
    <property type="entry name" value="PNPLA_dom"/>
</dbReference>
<protein>
    <submittedName>
        <fullName evidence="6">Patatin-like phospholipase family protein</fullName>
    </submittedName>
</protein>
<evidence type="ECO:0000256" key="4">
    <source>
        <dbReference type="PROSITE-ProRule" id="PRU01161"/>
    </source>
</evidence>
<evidence type="ECO:0000256" key="2">
    <source>
        <dbReference type="ARBA" id="ARBA00022963"/>
    </source>
</evidence>
<feature type="domain" description="PNPLA" evidence="5">
    <location>
        <begin position="8"/>
        <end position="205"/>
    </location>
</feature>
<feature type="active site" description="Nucleophile" evidence="4">
    <location>
        <position position="41"/>
    </location>
</feature>
<dbReference type="PANTHER" id="PTHR14226">
    <property type="entry name" value="NEUROPATHY TARGET ESTERASE/SWISS CHEESE D.MELANOGASTER"/>
    <property type="match status" value="1"/>
</dbReference>
<gene>
    <name evidence="6" type="ORF">ACFFH7_26520</name>
</gene>